<name>A0A939GF92_9BACT</name>
<gene>
    <name evidence="2" type="ORF">J2I47_07600</name>
</gene>
<evidence type="ECO:0000313" key="3">
    <source>
        <dbReference type="Proteomes" id="UP000664034"/>
    </source>
</evidence>
<organism evidence="2 3">
    <name type="scientific">Fibrella rubiginis</name>
    <dbReference type="NCBI Taxonomy" id="2817060"/>
    <lineage>
        <taxon>Bacteria</taxon>
        <taxon>Pseudomonadati</taxon>
        <taxon>Bacteroidota</taxon>
        <taxon>Cytophagia</taxon>
        <taxon>Cytophagales</taxon>
        <taxon>Spirosomataceae</taxon>
        <taxon>Fibrella</taxon>
    </lineage>
</organism>
<accession>A0A939GF92</accession>
<sequence>MDNQNLKHKYASAAIFITLLAGVGAAALSYPYWKLRTGQRVMATPSVNDYRIDWLGI</sequence>
<keyword evidence="1" id="KW-0472">Membrane</keyword>
<dbReference type="Proteomes" id="UP000664034">
    <property type="component" value="Unassembled WGS sequence"/>
</dbReference>
<dbReference type="EMBL" id="JAFMYV010000003">
    <property type="protein sequence ID" value="MBO0936410.1"/>
    <property type="molecule type" value="Genomic_DNA"/>
</dbReference>
<reference evidence="2" key="1">
    <citation type="submission" date="2021-03" db="EMBL/GenBank/DDBJ databases">
        <title>Fibrella sp. HMF5335 genome sequencing and assembly.</title>
        <authorList>
            <person name="Kang H."/>
            <person name="Kim H."/>
            <person name="Bae S."/>
            <person name="Joh K."/>
        </authorList>
    </citation>
    <scope>NUCLEOTIDE SEQUENCE</scope>
    <source>
        <strain evidence="2">HMF5335</strain>
    </source>
</reference>
<keyword evidence="1" id="KW-1133">Transmembrane helix</keyword>
<dbReference type="RefSeq" id="WP_207363976.1">
    <property type="nucleotide sequence ID" value="NZ_JAFMYV010000003.1"/>
</dbReference>
<keyword evidence="3" id="KW-1185">Reference proteome</keyword>
<keyword evidence="1" id="KW-0812">Transmembrane</keyword>
<evidence type="ECO:0000313" key="2">
    <source>
        <dbReference type="EMBL" id="MBO0936410.1"/>
    </source>
</evidence>
<comment type="caution">
    <text evidence="2">The sequence shown here is derived from an EMBL/GenBank/DDBJ whole genome shotgun (WGS) entry which is preliminary data.</text>
</comment>
<dbReference type="AlphaFoldDB" id="A0A939GF92"/>
<protein>
    <submittedName>
        <fullName evidence="2">Uncharacterized protein</fullName>
    </submittedName>
</protein>
<feature type="transmembrane region" description="Helical" evidence="1">
    <location>
        <begin position="12"/>
        <end position="33"/>
    </location>
</feature>
<evidence type="ECO:0000256" key="1">
    <source>
        <dbReference type="SAM" id="Phobius"/>
    </source>
</evidence>
<proteinExistence type="predicted"/>